<reference evidence="3 4" key="1">
    <citation type="submission" date="2016-10" db="EMBL/GenBank/DDBJ databases">
        <authorList>
            <person name="Varghese N."/>
            <person name="Submissions S."/>
        </authorList>
    </citation>
    <scope>NUCLEOTIDE SEQUENCE [LARGE SCALE GENOMIC DNA]</scope>
    <source>
        <strain evidence="3 4">DSM 18839</strain>
    </source>
</reference>
<comment type="caution">
    <text evidence="3">The sequence shown here is derived from an EMBL/GenBank/DDBJ whole genome shotgun (WGS) entry which is preliminary data.</text>
</comment>
<dbReference type="RefSeq" id="WP_093148036.1">
    <property type="nucleotide sequence ID" value="NZ_FNBW01000001.1"/>
</dbReference>
<dbReference type="PANTHER" id="PTHR43329">
    <property type="entry name" value="EPOXIDE HYDROLASE"/>
    <property type="match status" value="1"/>
</dbReference>
<keyword evidence="4" id="KW-1185">Reference proteome</keyword>
<feature type="domain" description="AB hydrolase-1" evidence="2">
    <location>
        <begin position="28"/>
        <end position="281"/>
    </location>
</feature>
<dbReference type="OrthoDB" id="9812774at2"/>
<evidence type="ECO:0000313" key="3">
    <source>
        <dbReference type="EMBL" id="SDF18117.1"/>
    </source>
</evidence>
<dbReference type="Proteomes" id="UP000198615">
    <property type="component" value="Unassembled WGS sequence"/>
</dbReference>
<gene>
    <name evidence="3" type="ORF">SAMN05660686_00600</name>
</gene>
<dbReference type="InterPro" id="IPR000073">
    <property type="entry name" value="AB_hydrolase_1"/>
</dbReference>
<dbReference type="PRINTS" id="PR00412">
    <property type="entry name" value="EPOXHYDRLASE"/>
</dbReference>
<dbReference type="AlphaFoldDB" id="A0A8G2BH15"/>
<proteinExistence type="predicted"/>
<dbReference type="InterPro" id="IPR029058">
    <property type="entry name" value="AB_hydrolase_fold"/>
</dbReference>
<dbReference type="GO" id="GO:0016787">
    <property type="term" value="F:hydrolase activity"/>
    <property type="evidence" value="ECO:0007669"/>
    <property type="project" value="UniProtKB-KW"/>
</dbReference>
<sequence length="295" mass="32883">MTFFEGMTLETVEIGAGPLRLRHGGSGPPLLMLHGNPQTHAMWHAVAPRLAEQYTVICPDLRGYGGSHKPPATADHAPYAKRAMAQDMVDLMAVLGHDRFRVVAHDRGARVSHRLAIDHPERVEKLALLDIVPTIEHFERADMAFAMGYYHWFWFAQPHPFPETVISAAPEAWFRAHTNREPKDDGFFHPDALADYLAAARDPAMIRGMCEDYRAAATIDLEHDRASREAGDRIRCPLLAMWGTKGKIGQWYDPVAIWKRYCDGPVASEAIDTGHYLAEEDPDATLAALVPFLAG</sequence>
<dbReference type="Pfam" id="PF00561">
    <property type="entry name" value="Abhydrolase_1"/>
    <property type="match status" value="1"/>
</dbReference>
<dbReference type="InterPro" id="IPR000639">
    <property type="entry name" value="Epox_hydrolase-like"/>
</dbReference>
<accession>A0A8G2BH15</accession>
<dbReference type="EMBL" id="FNBW01000001">
    <property type="protein sequence ID" value="SDF18117.1"/>
    <property type="molecule type" value="Genomic_DNA"/>
</dbReference>
<name>A0A8G2BH15_9PROT</name>
<organism evidence="3 4">
    <name type="scientific">Thalassobaculum litoreum DSM 18839</name>
    <dbReference type="NCBI Taxonomy" id="1123362"/>
    <lineage>
        <taxon>Bacteria</taxon>
        <taxon>Pseudomonadati</taxon>
        <taxon>Pseudomonadota</taxon>
        <taxon>Alphaproteobacteria</taxon>
        <taxon>Rhodospirillales</taxon>
        <taxon>Thalassobaculaceae</taxon>
        <taxon>Thalassobaculum</taxon>
    </lineage>
</organism>
<dbReference type="PRINTS" id="PR00111">
    <property type="entry name" value="ABHYDROLASE"/>
</dbReference>
<protein>
    <submittedName>
        <fullName evidence="3">Haloacetate dehalogenase</fullName>
    </submittedName>
</protein>
<dbReference type="SUPFAM" id="SSF53474">
    <property type="entry name" value="alpha/beta-Hydrolases"/>
    <property type="match status" value="1"/>
</dbReference>
<evidence type="ECO:0000256" key="1">
    <source>
        <dbReference type="ARBA" id="ARBA00022801"/>
    </source>
</evidence>
<evidence type="ECO:0000313" key="4">
    <source>
        <dbReference type="Proteomes" id="UP000198615"/>
    </source>
</evidence>
<evidence type="ECO:0000259" key="2">
    <source>
        <dbReference type="Pfam" id="PF00561"/>
    </source>
</evidence>
<keyword evidence="1" id="KW-0378">Hydrolase</keyword>
<dbReference type="Gene3D" id="3.40.50.1820">
    <property type="entry name" value="alpha/beta hydrolase"/>
    <property type="match status" value="1"/>
</dbReference>